<keyword evidence="2" id="KW-0378">Hydrolase</keyword>
<dbReference type="GO" id="GO:0004519">
    <property type="term" value="F:endonuclease activity"/>
    <property type="evidence" value="ECO:0007669"/>
    <property type="project" value="UniProtKB-KW"/>
</dbReference>
<evidence type="ECO:0000313" key="3">
    <source>
        <dbReference type="Proteomes" id="UP000009005"/>
    </source>
</evidence>
<sequence>MLVIVDPLINPWSGESQSWYDVKLTVQGEHNLPTEKEWFYVVTEGGNHFKARFFGKKTKKLISFEDARILGQEAKGAMVEREMAYQVYDTEDDPERKVVITKEDLEACGGSEVILKKTNMTKEDIRGNKRDIWILSFPYKLWEPDEELYKWVTEIANK</sequence>
<dbReference type="Proteomes" id="UP000009005">
    <property type="component" value="Chromosome"/>
</dbReference>
<protein>
    <submittedName>
        <fullName evidence="2">Restriction endonuclease</fullName>
    </submittedName>
</protein>
<accession>I6YM20</accession>
<name>I6YM20_MYCWM</name>
<dbReference type="AlphaFoldDB" id="I6YM20"/>
<feature type="domain" description="Restriction endonuclease type II NgoFVII C-terminal B3-like DNA-binding" evidence="1">
    <location>
        <begin position="18"/>
        <end position="94"/>
    </location>
</feature>
<dbReference type="EMBL" id="CP003703">
    <property type="protein sequence ID" value="AFN65339.1"/>
    <property type="molecule type" value="Genomic_DNA"/>
</dbReference>
<proteinExistence type="predicted"/>
<dbReference type="KEGG" id="mwe:WEN_02780"/>
<reference evidence="2 3" key="1">
    <citation type="journal article" date="2012" name="J. Bacteriol.">
        <title>Complete genome sequence of Mycoplasma wenyonii strain Massachusetts.</title>
        <authorList>
            <person name="Dos Santos A.P."/>
            <person name="Guimaraes A.M."/>
            <person name="do Nascimento N.C."/>
            <person name="Sanmiguel P.J."/>
            <person name="Messick J.B."/>
        </authorList>
    </citation>
    <scope>NUCLEOTIDE SEQUENCE [LARGE SCALE GENOMIC DNA]</scope>
    <source>
        <strain evidence="2 3">Massachusetts</strain>
    </source>
</reference>
<keyword evidence="2" id="KW-0255">Endonuclease</keyword>
<dbReference type="PATRIC" id="fig|1197325.3.peg.599"/>
<dbReference type="HOGENOM" id="CLU_1667493_0_0_14"/>
<gene>
    <name evidence="2" type="ordered locus">WEN_02780</name>
</gene>
<dbReference type="InterPro" id="IPR048923">
    <property type="entry name" value="RE_NgoFVII_C"/>
</dbReference>
<keyword evidence="2" id="KW-0540">Nuclease</keyword>
<dbReference type="REBASE" id="53481">
    <property type="entry name" value="MweMORF2780P"/>
</dbReference>
<dbReference type="RefSeq" id="WP_014850048.1">
    <property type="nucleotide sequence ID" value="NC_018149.1"/>
</dbReference>
<keyword evidence="3" id="KW-1185">Reference proteome</keyword>
<dbReference type="Pfam" id="PF20731">
    <property type="entry name" value="RE_NgoFVII_C"/>
    <property type="match status" value="1"/>
</dbReference>
<organism evidence="2 3">
    <name type="scientific">Mycoplasma wenyonii (strain Massachusetts)</name>
    <name type="common">Eperythrozoon wenyonii</name>
    <dbReference type="NCBI Taxonomy" id="1197325"/>
    <lineage>
        <taxon>Bacteria</taxon>
        <taxon>Bacillati</taxon>
        <taxon>Mycoplasmatota</taxon>
        <taxon>Mollicutes</taxon>
        <taxon>Mycoplasmataceae</taxon>
        <taxon>Mycoplasma</taxon>
    </lineage>
</organism>
<evidence type="ECO:0000259" key="1">
    <source>
        <dbReference type="Pfam" id="PF20731"/>
    </source>
</evidence>
<evidence type="ECO:0000313" key="2">
    <source>
        <dbReference type="EMBL" id="AFN65339.1"/>
    </source>
</evidence>